<feature type="compositionally biased region" description="Polar residues" evidence="1">
    <location>
        <begin position="7"/>
        <end position="22"/>
    </location>
</feature>
<proteinExistence type="predicted"/>
<reference evidence="3 4" key="1">
    <citation type="submission" date="2023-08" db="EMBL/GenBank/DDBJ databases">
        <title>Black Yeasts Isolated from many extreme environments.</title>
        <authorList>
            <person name="Coleine C."/>
            <person name="Stajich J.E."/>
            <person name="Selbmann L."/>
        </authorList>
    </citation>
    <scope>NUCLEOTIDE SEQUENCE [LARGE SCALE GENOMIC DNA]</scope>
    <source>
        <strain evidence="3 4">CCFEE 5935</strain>
    </source>
</reference>
<dbReference type="NCBIfam" id="TIGR02464">
    <property type="entry name" value="ribofla_fusion"/>
    <property type="match status" value="1"/>
</dbReference>
<dbReference type="SUPFAM" id="SSF143990">
    <property type="entry name" value="YbiA-like"/>
    <property type="match status" value="1"/>
</dbReference>
<evidence type="ECO:0000256" key="1">
    <source>
        <dbReference type="SAM" id="MobiDB-lite"/>
    </source>
</evidence>
<dbReference type="EMBL" id="JAVRRT010000010">
    <property type="protein sequence ID" value="KAK5168091.1"/>
    <property type="molecule type" value="Genomic_DNA"/>
</dbReference>
<gene>
    <name evidence="3" type="ORF">LTR77_006659</name>
</gene>
<dbReference type="CDD" id="cd15457">
    <property type="entry name" value="NADAR"/>
    <property type="match status" value="1"/>
</dbReference>
<protein>
    <recommendedName>
        <fullName evidence="2">NADAR domain-containing protein</fullName>
    </recommendedName>
</protein>
<sequence length="231" mass="25925">MRKNNCGKRTNQIQQARPTQHITADVSEPTRSGATDISEAIMAYVPSSNYSDKPLFFFKEDEENGIFCQWYRCHFTDPQLDGLTFNCAEQYMMYHKAMTFNDRLTAGLVMKATSPCKQKGFGQQIAGFDGARWNQVKSTVVQRGNYLKFTQCNNAASFKADDVGEPAPLKGLLLATGERELAEASHFDRVWGIGFRADVALGVPRSRWGENLLGKALMHVRGELQREAEAQ</sequence>
<evidence type="ECO:0000313" key="4">
    <source>
        <dbReference type="Proteomes" id="UP001337655"/>
    </source>
</evidence>
<keyword evidence="4" id="KW-1185">Reference proteome</keyword>
<evidence type="ECO:0000313" key="3">
    <source>
        <dbReference type="EMBL" id="KAK5168091.1"/>
    </source>
</evidence>
<dbReference type="Proteomes" id="UP001337655">
    <property type="component" value="Unassembled WGS sequence"/>
</dbReference>
<dbReference type="RefSeq" id="XP_064657701.1">
    <property type="nucleotide sequence ID" value="XM_064803900.1"/>
</dbReference>
<feature type="region of interest" description="Disordered" evidence="1">
    <location>
        <begin position="1"/>
        <end position="31"/>
    </location>
</feature>
<organism evidence="3 4">
    <name type="scientific">Saxophila tyrrhenica</name>
    <dbReference type="NCBI Taxonomy" id="1690608"/>
    <lineage>
        <taxon>Eukaryota</taxon>
        <taxon>Fungi</taxon>
        <taxon>Dikarya</taxon>
        <taxon>Ascomycota</taxon>
        <taxon>Pezizomycotina</taxon>
        <taxon>Dothideomycetes</taxon>
        <taxon>Dothideomycetidae</taxon>
        <taxon>Mycosphaerellales</taxon>
        <taxon>Extremaceae</taxon>
        <taxon>Saxophila</taxon>
    </lineage>
</organism>
<accession>A0AAV9P9L4</accession>
<dbReference type="Pfam" id="PF08719">
    <property type="entry name" value="NADAR"/>
    <property type="match status" value="1"/>
</dbReference>
<feature type="domain" description="NADAR" evidence="2">
    <location>
        <begin position="56"/>
        <end position="225"/>
    </location>
</feature>
<comment type="caution">
    <text evidence="3">The sequence shown here is derived from an EMBL/GenBank/DDBJ whole genome shotgun (WGS) entry which is preliminary data.</text>
</comment>
<evidence type="ECO:0000259" key="2">
    <source>
        <dbReference type="Pfam" id="PF08719"/>
    </source>
</evidence>
<dbReference type="InterPro" id="IPR037238">
    <property type="entry name" value="YbiA-like_sf"/>
</dbReference>
<dbReference type="AlphaFoldDB" id="A0AAV9P9L4"/>
<dbReference type="InterPro" id="IPR012816">
    <property type="entry name" value="NADAR"/>
</dbReference>
<name>A0AAV9P9L4_9PEZI</name>
<dbReference type="GeneID" id="89927999"/>
<dbReference type="Gene3D" id="1.10.357.40">
    <property type="entry name" value="YbiA-like"/>
    <property type="match status" value="1"/>
</dbReference>